<reference evidence="2" key="1">
    <citation type="submission" date="2022-11" db="EMBL/GenBank/DDBJ databases">
        <title>Centuries of genome instability and evolution in soft-shell clam transmissible cancer (bioRxiv).</title>
        <authorList>
            <person name="Hart S.F.M."/>
            <person name="Yonemitsu M.A."/>
            <person name="Giersch R.M."/>
            <person name="Beal B.F."/>
            <person name="Arriagada G."/>
            <person name="Davis B.W."/>
            <person name="Ostrander E.A."/>
            <person name="Goff S.P."/>
            <person name="Metzger M.J."/>
        </authorList>
    </citation>
    <scope>NUCLEOTIDE SEQUENCE</scope>
    <source>
        <strain evidence="2">MELC-2E11</strain>
        <tissue evidence="2">Siphon/mantle</tissue>
    </source>
</reference>
<protein>
    <submittedName>
        <fullName evidence="2">RH52A-like protein</fullName>
    </submittedName>
</protein>
<keyword evidence="3" id="KW-1185">Reference proteome</keyword>
<dbReference type="InterPro" id="IPR001650">
    <property type="entry name" value="Helicase_C-like"/>
</dbReference>
<dbReference type="PROSITE" id="PS51194">
    <property type="entry name" value="HELICASE_CTER"/>
    <property type="match status" value="1"/>
</dbReference>
<dbReference type="InterPro" id="IPR027417">
    <property type="entry name" value="P-loop_NTPase"/>
</dbReference>
<dbReference type="SUPFAM" id="SSF52540">
    <property type="entry name" value="P-loop containing nucleoside triphosphate hydrolases"/>
    <property type="match status" value="1"/>
</dbReference>
<evidence type="ECO:0000313" key="3">
    <source>
        <dbReference type="Proteomes" id="UP001164746"/>
    </source>
</evidence>
<evidence type="ECO:0000259" key="1">
    <source>
        <dbReference type="PROSITE" id="PS51194"/>
    </source>
</evidence>
<dbReference type="Pfam" id="PF00271">
    <property type="entry name" value="Helicase_C"/>
    <property type="match status" value="1"/>
</dbReference>
<evidence type="ECO:0000313" key="2">
    <source>
        <dbReference type="EMBL" id="WAR01133.1"/>
    </source>
</evidence>
<dbReference type="Gene3D" id="3.40.50.300">
    <property type="entry name" value="P-loop containing nucleotide triphosphate hydrolases"/>
    <property type="match status" value="1"/>
</dbReference>
<feature type="domain" description="Helicase C-terminal" evidence="1">
    <location>
        <begin position="1"/>
        <end position="103"/>
    </location>
</feature>
<dbReference type="Proteomes" id="UP001164746">
    <property type="component" value="Chromosome 4"/>
</dbReference>
<sequence length="103" mass="11486">MWMDVLMCSQFRQRLCAIVVDEAHAVTFRILRQWLTATASKGIRQAMEKNTVYESSGGNVPDMICTNAASMGVNFHGVNHIVNFGPQHLMDTFVQQIGRGGRS</sequence>
<feature type="non-terminal residue" evidence="2">
    <location>
        <position position="103"/>
    </location>
</feature>
<accession>A0ABY7DWW5</accession>
<dbReference type="CDD" id="cd18785">
    <property type="entry name" value="SF2_C"/>
    <property type="match status" value="1"/>
</dbReference>
<proteinExistence type="predicted"/>
<dbReference type="EMBL" id="CP111015">
    <property type="protein sequence ID" value="WAR01133.1"/>
    <property type="molecule type" value="Genomic_DNA"/>
</dbReference>
<name>A0ABY7DWW5_MYAAR</name>
<organism evidence="2 3">
    <name type="scientific">Mya arenaria</name>
    <name type="common">Soft-shell clam</name>
    <dbReference type="NCBI Taxonomy" id="6604"/>
    <lineage>
        <taxon>Eukaryota</taxon>
        <taxon>Metazoa</taxon>
        <taxon>Spiralia</taxon>
        <taxon>Lophotrochozoa</taxon>
        <taxon>Mollusca</taxon>
        <taxon>Bivalvia</taxon>
        <taxon>Autobranchia</taxon>
        <taxon>Heteroconchia</taxon>
        <taxon>Euheterodonta</taxon>
        <taxon>Imparidentia</taxon>
        <taxon>Neoheterodontei</taxon>
        <taxon>Myida</taxon>
        <taxon>Myoidea</taxon>
        <taxon>Myidae</taxon>
        <taxon>Mya</taxon>
    </lineage>
</organism>
<gene>
    <name evidence="2" type="ORF">MAR_007691</name>
</gene>